<evidence type="ECO:0000259" key="1">
    <source>
        <dbReference type="Pfam" id="PF02627"/>
    </source>
</evidence>
<dbReference type="Proteomes" id="UP000094256">
    <property type="component" value="Chromosome"/>
</dbReference>
<dbReference type="SUPFAM" id="SSF69118">
    <property type="entry name" value="AhpD-like"/>
    <property type="match status" value="1"/>
</dbReference>
<dbReference type="GO" id="GO:0051920">
    <property type="term" value="F:peroxiredoxin activity"/>
    <property type="evidence" value="ECO:0007669"/>
    <property type="project" value="InterPro"/>
</dbReference>
<dbReference type="EMBL" id="CP014168">
    <property type="protein sequence ID" value="AOH82875.1"/>
    <property type="molecule type" value="Genomic_DNA"/>
</dbReference>
<dbReference type="AlphaFoldDB" id="A0A1B3Z614"/>
<sequence length="181" mass="19723">MPTSSSRIPYPSIDDLSPAKHDRIFDPSRNVLLNVSRMALHASDGLWGAQAALGRATIDADLDSRLREMVILRVAHLQNSEYELFHHRSIARHLGVGEAEMAAIEGEDHAALLPAERALIAFVSAVVRDVSPDDATLAAMRSHYDDRFLFDIVVVIGSYMLTARLAAVGGVAIEDQPVAGW</sequence>
<dbReference type="PANTHER" id="PTHR34846">
    <property type="entry name" value="4-CARBOXYMUCONOLACTONE DECARBOXYLASE FAMILY PROTEIN (AFU_ORTHOLOGUE AFUA_6G11590)"/>
    <property type="match status" value="1"/>
</dbReference>
<accession>A0A1B3Z614</accession>
<dbReference type="InterPro" id="IPR029032">
    <property type="entry name" value="AhpD-like"/>
</dbReference>
<feature type="domain" description="Carboxymuconolactone decarboxylase-like" evidence="1">
    <location>
        <begin position="53"/>
        <end position="123"/>
    </location>
</feature>
<proteinExistence type="predicted"/>
<organism evidence="2 3">
    <name type="scientific">Sphingomonas panacis</name>
    <dbReference type="NCBI Taxonomy" id="1560345"/>
    <lineage>
        <taxon>Bacteria</taxon>
        <taxon>Pseudomonadati</taxon>
        <taxon>Pseudomonadota</taxon>
        <taxon>Alphaproteobacteria</taxon>
        <taxon>Sphingomonadales</taxon>
        <taxon>Sphingomonadaceae</taxon>
        <taxon>Sphingomonas</taxon>
    </lineage>
</organism>
<dbReference type="InterPro" id="IPR003779">
    <property type="entry name" value="CMD-like"/>
</dbReference>
<dbReference type="RefSeq" id="WP_069203459.1">
    <property type="nucleotide sequence ID" value="NZ_CP014168.1"/>
</dbReference>
<dbReference type="Gene3D" id="1.20.1290.10">
    <property type="entry name" value="AhpD-like"/>
    <property type="match status" value="1"/>
</dbReference>
<name>A0A1B3Z614_9SPHN</name>
<protein>
    <recommendedName>
        <fullName evidence="1">Carboxymuconolactone decarboxylase-like domain-containing protein</fullName>
    </recommendedName>
</protein>
<dbReference type="STRING" id="1560345.AWL63_01650"/>
<dbReference type="Pfam" id="PF02627">
    <property type="entry name" value="CMD"/>
    <property type="match status" value="1"/>
</dbReference>
<evidence type="ECO:0000313" key="2">
    <source>
        <dbReference type="EMBL" id="AOH82875.1"/>
    </source>
</evidence>
<dbReference type="PANTHER" id="PTHR34846:SF11">
    <property type="entry name" value="4-CARBOXYMUCONOLACTONE DECARBOXYLASE FAMILY PROTEIN (AFU_ORTHOLOGUE AFUA_6G11590)"/>
    <property type="match status" value="1"/>
</dbReference>
<evidence type="ECO:0000313" key="3">
    <source>
        <dbReference type="Proteomes" id="UP000094256"/>
    </source>
</evidence>
<keyword evidence="3" id="KW-1185">Reference proteome</keyword>
<reference evidence="2 3" key="1">
    <citation type="submission" date="2016-01" db="EMBL/GenBank/DDBJ databases">
        <title>Complete genome and mega plasmid sequence of Sphingomonas panacis DCY99 elicits systemic resistance in rice to Xanthomonas oryzae.</title>
        <authorList>
            <person name="Kim Y.J."/>
            <person name="Yang D.C."/>
            <person name="Sing P."/>
        </authorList>
    </citation>
    <scope>NUCLEOTIDE SEQUENCE [LARGE SCALE GENOMIC DNA]</scope>
    <source>
        <strain evidence="2 3">DCY99</strain>
    </source>
</reference>
<gene>
    <name evidence="2" type="ORF">AWL63_01650</name>
</gene>
<dbReference type="KEGG" id="span:AWL63_01650"/>